<protein>
    <recommendedName>
        <fullName evidence="1">ESAT-6-like protein</fullName>
    </recommendedName>
</protein>
<dbReference type="RefSeq" id="WP_005524992.1">
    <property type="nucleotide sequence ID" value="NZ_CAUQUT010000004.1"/>
</dbReference>
<dbReference type="NCBIfam" id="TIGR03930">
    <property type="entry name" value="WXG100_ESAT6"/>
    <property type="match status" value="1"/>
</dbReference>
<gene>
    <name evidence="2" type="ORF">NCTC10254_01180</name>
</gene>
<accession>A0A6H9XTB9</accession>
<comment type="caution">
    <text evidence="2">The sequence shown here is derived from an EMBL/GenBank/DDBJ whole genome shotgun (WGS) entry which is preliminary data.</text>
</comment>
<evidence type="ECO:0000313" key="2">
    <source>
        <dbReference type="EMBL" id="SPW28154.1"/>
    </source>
</evidence>
<sequence length="97" mass="10546">MSIFSYNNSDAENASGDIKNVISEIEGTLSDMDGDMNKLGAAWEGSEQEEYQQIHGKWSSSAQNMRGILEQIRGALDENSSNVSEMRGRASNAISGQ</sequence>
<proteinExistence type="inferred from homology"/>
<dbReference type="EMBL" id="UARK01000005">
    <property type="protein sequence ID" value="SPW28154.1"/>
    <property type="molecule type" value="Genomic_DNA"/>
</dbReference>
<evidence type="ECO:0000313" key="3">
    <source>
        <dbReference type="Proteomes" id="UP000249886"/>
    </source>
</evidence>
<reference evidence="2 3" key="1">
    <citation type="submission" date="2018-06" db="EMBL/GenBank/DDBJ databases">
        <authorList>
            <consortium name="Pathogen Informatics"/>
            <person name="Doyle S."/>
        </authorList>
    </citation>
    <scope>NUCLEOTIDE SEQUENCE [LARGE SCALE GENOMIC DNA]</scope>
    <source>
        <strain evidence="2 3">NCTC10254</strain>
    </source>
</reference>
<dbReference type="SUPFAM" id="SSF140453">
    <property type="entry name" value="EsxAB dimer-like"/>
    <property type="match status" value="1"/>
</dbReference>
<dbReference type="Pfam" id="PF06013">
    <property type="entry name" value="WXG100"/>
    <property type="match status" value="1"/>
</dbReference>
<dbReference type="AlphaFoldDB" id="A0A6H9XTB9"/>
<evidence type="ECO:0000256" key="1">
    <source>
        <dbReference type="RuleBase" id="RU362001"/>
    </source>
</evidence>
<dbReference type="GeneID" id="84575246"/>
<dbReference type="Proteomes" id="UP000249886">
    <property type="component" value="Unassembled WGS sequence"/>
</dbReference>
<name>A0A6H9XTB9_9CORY</name>
<dbReference type="Gene3D" id="1.10.287.1060">
    <property type="entry name" value="ESAT-6-like"/>
    <property type="match status" value="1"/>
</dbReference>
<dbReference type="InterPro" id="IPR010310">
    <property type="entry name" value="T7SS_ESAT-6-like"/>
</dbReference>
<organism evidence="2 3">
    <name type="scientific">Corynebacterium matruchotii</name>
    <dbReference type="NCBI Taxonomy" id="43768"/>
    <lineage>
        <taxon>Bacteria</taxon>
        <taxon>Bacillati</taxon>
        <taxon>Actinomycetota</taxon>
        <taxon>Actinomycetes</taxon>
        <taxon>Mycobacteriales</taxon>
        <taxon>Corynebacteriaceae</taxon>
        <taxon>Corynebacterium</taxon>
    </lineage>
</organism>
<dbReference type="InterPro" id="IPR036689">
    <property type="entry name" value="ESAT-6-like_sf"/>
</dbReference>
<comment type="similarity">
    <text evidence="1">Belongs to the WXG100 family.</text>
</comment>